<keyword evidence="10" id="KW-0347">Helicase</keyword>
<dbReference type="PROSITE" id="PS51194">
    <property type="entry name" value="HELICASE_CTER"/>
    <property type="match status" value="2"/>
</dbReference>
<evidence type="ECO:0000259" key="19">
    <source>
        <dbReference type="PROSITE" id="PS51192"/>
    </source>
</evidence>
<feature type="domain" description="Helicase ATP-binding" evidence="19">
    <location>
        <begin position="486"/>
        <end position="669"/>
    </location>
</feature>
<dbReference type="InterPro" id="IPR001650">
    <property type="entry name" value="Helicase_C-like"/>
</dbReference>
<evidence type="ECO:0000256" key="5">
    <source>
        <dbReference type="ARBA" id="ARBA00022490"/>
    </source>
</evidence>
<evidence type="ECO:0000313" key="23">
    <source>
        <dbReference type="VGNC" id="VGNC:69863"/>
    </source>
</evidence>
<dbReference type="SMART" id="SM00490">
    <property type="entry name" value="HELICc"/>
    <property type="match status" value="2"/>
</dbReference>
<evidence type="ECO:0000256" key="6">
    <source>
        <dbReference type="ARBA" id="ARBA00022737"/>
    </source>
</evidence>
<dbReference type="CDD" id="cd18020">
    <property type="entry name" value="DEXHc_ASCC3_1"/>
    <property type="match status" value="1"/>
</dbReference>
<dbReference type="SUPFAM" id="SSF81296">
    <property type="entry name" value="E set domains"/>
    <property type="match status" value="1"/>
</dbReference>
<keyword evidence="22" id="KW-1185">Reference proteome</keyword>
<dbReference type="GO" id="GO:0043138">
    <property type="term" value="F:3'-5' DNA helicase activity"/>
    <property type="evidence" value="ECO:0007669"/>
    <property type="project" value="UniProtKB-EC"/>
</dbReference>
<dbReference type="Gene3D" id="2.60.40.150">
    <property type="entry name" value="C2 domain"/>
    <property type="match status" value="3"/>
</dbReference>
<dbReference type="ExpressionAtlas" id="A0A5K1V730">
    <property type="expression patterns" value="baseline and differential"/>
</dbReference>
<dbReference type="SUPFAM" id="SSF52540">
    <property type="entry name" value="P-loop containing nucleoside triphosphate hydrolases"/>
    <property type="match status" value="4"/>
</dbReference>
<dbReference type="Pfam" id="PF23445">
    <property type="entry name" value="WHD_SNRNP200"/>
    <property type="match status" value="2"/>
</dbReference>
<keyword evidence="12" id="KW-0234">DNA repair</keyword>
<feature type="domain" description="Helicase ATP-binding" evidence="19">
    <location>
        <begin position="1303"/>
        <end position="1478"/>
    </location>
</feature>
<dbReference type="GeneTree" id="ENSGT00940000155377"/>
<keyword evidence="5" id="KW-0963">Cytoplasm</keyword>
<dbReference type="Gene3D" id="1.10.150.20">
    <property type="entry name" value="5' to 3' exonuclease, C-terminal subdomain"/>
    <property type="match status" value="1"/>
</dbReference>
<dbReference type="FunFam" id="3.40.50.300:FF:000102">
    <property type="entry name" value="RNA helicase, activating signal cointegrator 1"/>
    <property type="match status" value="1"/>
</dbReference>
<reference evidence="22" key="1">
    <citation type="journal article" date="2007" name="Science">
        <title>Evolutionary and biomedical insights from the rhesus macaque genome.</title>
        <authorList>
            <person name="Gibbs R.A."/>
            <person name="Rogers J."/>
            <person name="Katze M.G."/>
            <person name="Bumgarner R."/>
            <person name="Weinstock G.M."/>
            <person name="Mardis E.R."/>
            <person name="Remington K.A."/>
            <person name="Strausberg R.L."/>
            <person name="Venter J.C."/>
            <person name="Wilson R.K."/>
            <person name="Batzer M.A."/>
            <person name="Bustamante C.D."/>
            <person name="Eichler E.E."/>
            <person name="Hahn M.W."/>
            <person name="Hardison R.C."/>
            <person name="Makova K.D."/>
            <person name="Miller W."/>
            <person name="Milosavljevic A."/>
            <person name="Palermo R.E."/>
            <person name="Siepel A."/>
            <person name="Sikela J.M."/>
            <person name="Attaway T."/>
            <person name="Bell S."/>
            <person name="Bernard K.E."/>
            <person name="Buhay C.J."/>
            <person name="Chandrabose M.N."/>
            <person name="Dao M."/>
            <person name="Davis C."/>
            <person name="Delehaunty K.D."/>
            <person name="Ding Y."/>
            <person name="Dinh H.H."/>
            <person name="Dugan-Rocha S."/>
            <person name="Fulton L.A."/>
            <person name="Gabisi R.A."/>
            <person name="Garner T.T."/>
            <person name="Godfrey J."/>
            <person name="Hawes A.C."/>
            <person name="Hernandez J."/>
            <person name="Hines S."/>
            <person name="Holder M."/>
            <person name="Hume J."/>
            <person name="Jhangiani S.N."/>
            <person name="Joshi V."/>
            <person name="Khan Z.M."/>
            <person name="Kirkness E.F."/>
            <person name="Cree A."/>
            <person name="Fowler R.G."/>
            <person name="Lee S."/>
            <person name="Lewis L.R."/>
            <person name="Li Z."/>
            <person name="Liu Y.-S."/>
            <person name="Moore S.M."/>
            <person name="Muzny D."/>
            <person name="Nazareth L.V."/>
            <person name="Ngo D.N."/>
            <person name="Okwuonu G.O."/>
            <person name="Pai G."/>
            <person name="Parker D."/>
            <person name="Paul H.A."/>
            <person name="Pfannkoch C."/>
            <person name="Pohl C.S."/>
            <person name="Rogers Y.-H.C."/>
            <person name="Ruiz S.J."/>
            <person name="Sabo A."/>
            <person name="Santibanez J."/>
            <person name="Schneider B.W."/>
            <person name="Smith S.M."/>
            <person name="Sodergren E."/>
            <person name="Svatek A.F."/>
            <person name="Utterback T.R."/>
            <person name="Vattathil S."/>
            <person name="Warren W."/>
            <person name="White C.S."/>
            <person name="Chinwalla A.T."/>
            <person name="Feng Y."/>
            <person name="Halpern A.L."/>
            <person name="Hillier L.W."/>
            <person name="Huang X."/>
            <person name="Minx P."/>
            <person name="Nelson J.O."/>
            <person name="Pepin K.H."/>
            <person name="Qin X."/>
            <person name="Sutton G.G."/>
            <person name="Venter E."/>
            <person name="Walenz B.P."/>
            <person name="Wallis J.W."/>
            <person name="Worley K.C."/>
            <person name="Yang S.-P."/>
            <person name="Jones S.M."/>
            <person name="Marra M.A."/>
            <person name="Rocchi M."/>
            <person name="Schein J.E."/>
            <person name="Baertsch R."/>
            <person name="Clarke L."/>
            <person name="Csuros M."/>
            <person name="Glasscock J."/>
            <person name="Harris R.A."/>
            <person name="Havlak P."/>
            <person name="Jackson A.R."/>
            <person name="Jiang H."/>
            <person name="Liu Y."/>
            <person name="Messina D.N."/>
            <person name="Shen Y."/>
            <person name="Song H.X.-Z."/>
            <person name="Wylie T."/>
            <person name="Zhang L."/>
            <person name="Birney E."/>
            <person name="Han K."/>
            <person name="Konkel M.K."/>
            <person name="Lee J."/>
            <person name="Smit A.F.A."/>
            <person name="Ullmer B."/>
            <person name="Wang H."/>
            <person name="Xing J."/>
            <person name="Burhans R."/>
            <person name="Cheng Z."/>
            <person name="Karro J.E."/>
            <person name="Ma J."/>
            <person name="Raney B."/>
            <person name="She X."/>
            <person name="Cox M.J."/>
            <person name="Demuth J.P."/>
            <person name="Dumas L.J."/>
            <person name="Han S.-G."/>
            <person name="Hopkins J."/>
            <person name="Karimpour-Fard A."/>
            <person name="Kim Y.H."/>
            <person name="Pollack J.R."/>
            <person name="Vinar T."/>
            <person name="Addo-Quaye C."/>
            <person name="Degenhardt J."/>
            <person name="Denby A."/>
            <person name="Hubisz M.J."/>
            <person name="Indap A."/>
            <person name="Kosiol C."/>
            <person name="Lahn B.T."/>
            <person name="Lawson H.A."/>
            <person name="Marklein A."/>
            <person name="Nielsen R."/>
            <person name="Vallender E.J."/>
            <person name="Clark A.G."/>
            <person name="Ferguson B."/>
            <person name="Hernandez R.D."/>
            <person name="Hirani K."/>
            <person name="Kehrer-Sawatzki H."/>
            <person name="Kolb J."/>
            <person name="Patil S."/>
            <person name="Pu L.-L."/>
            <person name="Ren Y."/>
            <person name="Smith D.G."/>
            <person name="Wheeler D.A."/>
            <person name="Schenck I."/>
            <person name="Ball E.V."/>
            <person name="Chen R."/>
            <person name="Cooper D.N."/>
            <person name="Giardine B."/>
            <person name="Hsu F."/>
            <person name="Kent W.J."/>
            <person name="Lesk A."/>
            <person name="Nelson D.L."/>
            <person name="O'brien W.E."/>
            <person name="Pruefer K."/>
            <person name="Stenson P.D."/>
            <person name="Wallace J.C."/>
            <person name="Ke H."/>
            <person name="Liu X.-M."/>
            <person name="Wang P."/>
            <person name="Xiang A.P."/>
            <person name="Yang F."/>
            <person name="Barber G.P."/>
            <person name="Haussler D."/>
            <person name="Karolchik D."/>
            <person name="Kern A.D."/>
            <person name="Kuhn R.M."/>
            <person name="Smith K.E."/>
            <person name="Zwieg A.S."/>
        </authorList>
    </citation>
    <scope>NUCLEOTIDE SEQUENCE [LARGE SCALE GENOMIC DNA]</scope>
    <source>
        <strain evidence="22">17573</strain>
    </source>
</reference>
<evidence type="ECO:0000256" key="15">
    <source>
        <dbReference type="ARBA" id="ARBA00034617"/>
    </source>
</evidence>
<dbReference type="GO" id="GO:0003676">
    <property type="term" value="F:nucleic acid binding"/>
    <property type="evidence" value="ECO:0007669"/>
    <property type="project" value="InterPro"/>
</dbReference>
<dbReference type="FunFam" id="3.40.50.300:FF:000231">
    <property type="entry name" value="Activating signal cointegrator 1 complex subunit 3"/>
    <property type="match status" value="1"/>
</dbReference>
<dbReference type="InterPro" id="IPR004179">
    <property type="entry name" value="Sec63-dom"/>
</dbReference>
<dbReference type="GO" id="GO:0005524">
    <property type="term" value="F:ATP binding"/>
    <property type="evidence" value="ECO:0007669"/>
    <property type="project" value="UniProtKB-KW"/>
</dbReference>
<dbReference type="FunFam" id="1.10.3380.10:FF:000002">
    <property type="entry name" value="Activating signal cointegrator 1 complex subunit 3"/>
    <property type="match status" value="1"/>
</dbReference>
<gene>
    <name evidence="21 23" type="primary">ASCC3</name>
</gene>
<dbReference type="Ensembl" id="ENSMMUT00000031354.4">
    <property type="protein sequence ID" value="ENSMMUP00000029338.4"/>
    <property type="gene ID" value="ENSMMUG00000022287.4"/>
</dbReference>
<evidence type="ECO:0000256" key="13">
    <source>
        <dbReference type="ARBA" id="ARBA00023235"/>
    </source>
</evidence>
<dbReference type="CDD" id="cd18795">
    <property type="entry name" value="SF2_C_Ski2"/>
    <property type="match status" value="2"/>
</dbReference>
<evidence type="ECO:0000256" key="4">
    <source>
        <dbReference type="ARBA" id="ARBA00014590"/>
    </source>
</evidence>
<evidence type="ECO:0000259" key="20">
    <source>
        <dbReference type="PROSITE" id="PS51194"/>
    </source>
</evidence>
<dbReference type="Proteomes" id="UP000006718">
    <property type="component" value="Chromosome 4"/>
</dbReference>
<dbReference type="InterPro" id="IPR014001">
    <property type="entry name" value="Helicase_ATP-bd"/>
</dbReference>
<dbReference type="SUPFAM" id="SSF158702">
    <property type="entry name" value="Sec63 N-terminal domain-like"/>
    <property type="match status" value="2"/>
</dbReference>
<evidence type="ECO:0000256" key="10">
    <source>
        <dbReference type="ARBA" id="ARBA00022806"/>
    </source>
</evidence>
<dbReference type="Pfam" id="PF00270">
    <property type="entry name" value="DEAD"/>
    <property type="match status" value="2"/>
</dbReference>
<dbReference type="GO" id="GO:0005829">
    <property type="term" value="C:cytosol"/>
    <property type="evidence" value="ECO:0007669"/>
    <property type="project" value="UniProtKB-SubCell"/>
</dbReference>
<keyword evidence="9" id="KW-0378">Hydrolase</keyword>
<dbReference type="InterPro" id="IPR027417">
    <property type="entry name" value="P-loop_NTPase"/>
</dbReference>
<dbReference type="PANTHER" id="PTHR47961">
    <property type="entry name" value="DNA POLYMERASE THETA, PUTATIVE (AFU_ORTHOLOGUE AFUA_1G05260)-RELATED"/>
    <property type="match status" value="1"/>
</dbReference>
<evidence type="ECO:0000256" key="3">
    <source>
        <dbReference type="ARBA" id="ARBA00008708"/>
    </source>
</evidence>
<feature type="domain" description="Helicase C-terminal" evidence="20">
    <location>
        <begin position="728"/>
        <end position="914"/>
    </location>
</feature>
<keyword evidence="8" id="KW-0227">DNA damage</keyword>
<keyword evidence="13" id="KW-0413">Isomerase</keyword>
<dbReference type="FunFam" id="2.60.40.150:FF:000113">
    <property type="entry name" value="activating signal cointegrator 1 complex subunit 3"/>
    <property type="match status" value="1"/>
</dbReference>
<evidence type="ECO:0000256" key="2">
    <source>
        <dbReference type="ARBA" id="ARBA00004514"/>
    </source>
</evidence>
<evidence type="ECO:0000256" key="12">
    <source>
        <dbReference type="ARBA" id="ARBA00023204"/>
    </source>
</evidence>
<dbReference type="VEuPathDB" id="HostDB:ENSMMUG00000022287"/>
<dbReference type="PANTHER" id="PTHR47961:SF13">
    <property type="entry name" value="ACTIVATING SIGNAL COINTEGRATOR 1 COMPLEX SUBUNIT 3"/>
    <property type="match status" value="1"/>
</dbReference>
<evidence type="ECO:0000256" key="1">
    <source>
        <dbReference type="ARBA" id="ARBA00004324"/>
    </source>
</evidence>
<protein>
    <recommendedName>
        <fullName evidence="4">Activating signal cointegrator 1 complex subunit 3</fullName>
        <ecNumber evidence="16">5.6.2.4</ecNumber>
    </recommendedName>
</protein>
<name>A0A5K1V730_MACMU</name>
<dbReference type="InterPro" id="IPR036388">
    <property type="entry name" value="WH-like_DNA-bd_sf"/>
</dbReference>
<dbReference type="PIRSF" id="PIRSF039073">
    <property type="entry name" value="BRR2"/>
    <property type="match status" value="1"/>
</dbReference>
<dbReference type="SMART" id="SM00487">
    <property type="entry name" value="DEXDc"/>
    <property type="match status" value="2"/>
</dbReference>
<evidence type="ECO:0000256" key="16">
    <source>
        <dbReference type="ARBA" id="ARBA00034808"/>
    </source>
</evidence>
<keyword evidence="6" id="KW-0677">Repeat</keyword>
<comment type="catalytic activity">
    <reaction evidence="15">
        <text>Couples ATP hydrolysis with the unwinding of duplex DNA by translocating in the 3'-5' direction.</text>
        <dbReference type="EC" id="5.6.2.4"/>
    </reaction>
</comment>
<feature type="domain" description="Helicase C-terminal" evidence="20">
    <location>
        <begin position="1511"/>
        <end position="1706"/>
    </location>
</feature>
<dbReference type="SMART" id="SM00973">
    <property type="entry name" value="Sec63"/>
    <property type="match status" value="2"/>
</dbReference>
<comment type="function">
    <text evidence="18">ATPase involved both in DNA repair and rescue of stalled ribosomes. 3'-5' DNA helicase involved in repair of alkylated DNA: promotes DNA unwinding to generate single-stranded substrate needed for ALKBH3, enabling ALKBH3 to process alkylated N3-methylcytosine (3mC) within double-stranded regions. Also involved in activation of the ribosome quality control (RQC) pathway, a pathway that degrades nascent peptide chains during problematic translation. Drives the splitting of stalled ribosomes that are ubiquitinated in a ZNF598-dependent manner, as part of the ribosome quality control trigger (RQT) complex. Part of the ASC-1 complex that enhances NF-kappa-B, SRF and AP1 transactivation.</text>
</comment>
<accession>A0A5K1V730</accession>
<comment type="similarity">
    <text evidence="3">Belongs to the helicase family.</text>
</comment>
<dbReference type="EC" id="5.6.2.4" evidence="16"/>
<dbReference type="FunFam" id="1.10.10.10:FF:000012">
    <property type="entry name" value="U5 small nuclear ribonucleoprotein helicase"/>
    <property type="match status" value="1"/>
</dbReference>
<dbReference type="InterPro" id="IPR057842">
    <property type="entry name" value="WH_MER3"/>
</dbReference>
<dbReference type="VGNC" id="VGNC:69863">
    <property type="gene designation" value="ASCC3"/>
</dbReference>
<dbReference type="Pfam" id="PF26582">
    <property type="entry name" value="ASCC3_N"/>
    <property type="match status" value="1"/>
</dbReference>
<sequence length="2169" mass="247251">MALPRLTGALRSFSNVTKQDNYNEEVADLKIKRSKLHEQGLDLGLTWKKIIKFLNEKLEKSKMQSINEDLKDILHAAKQIVGTDNGREAIESGAAFLFMTFHLKDSVGHKETKAIKQMFGPFPSSSATAACNATNRIISHFSQDDLTALVQVTEKEHGDRVFFGKNLAFSFDMHDLDHFDELPVNGETQKTISLDYKKFLNEHLQEACTPELKPVEKTNGSFLWCEVEKYLNSTLKEMTEVPRVEDLCCTLYDMLASIKSGDELQDELFELLGPEGLELIEKLLQNRITIVDRFLNSSNDHRFQVLQDNCKKILGENAKPNYGCQVTIQSEQEKQLMKQYRREEKRIARREKKAGEDLEVSEGLTCFDPKELRIQREQALLNARSVPILSRQRDADIEKIHYPHVYDSQAEAMKTSAFIAGAKMILPEGIQRENNKLYEEVRIPYSEPMPLSFEEKPVYIQDLDEIGQLAFKGMKRLNRIQSIVFETAYNTNENMLICAPTGAGKTNIAMLTVLHEIRQHFQQGVIKKNEFKIVYVAPMKALAAEMTNYFSRRLEPLGIVVKELTGDMQLSKSEILRTQMLVTTPEKWDVVTRKSVGDVALSQIVKLLILDEVHLLHEDRGPVLESIVARTLRQVESTQSMIRILGLSATLPNYLDVATFLHVNPYIGLFFFDGRFRPVPLGQTFLGIKCTNKMQQLNNMDEVCYENVLKQVKAGHQVMVFVHARNATVRTAMSLIERAKNCGHIPFFSPTQGHDYVLAEKQVQRSRNKQVRELFPDGFSIHHAGMLRQDRNLVENLFSNGHIKVLVCTATLAWGVNLPAHAVIIKGTQIYAAKRGSFVDLGILDVMQIFGRAGRPQFDKFGEGIIITTHDKLSHYLTLLTQRNPIESQFLESLADNLNAEIALGTVTNVEEAVKWISYTYLYVRMRANPLAYGISHKAYQIDPTLRKHREQLVIEVGRKLDKAQMIRFEERTGYFSSTDLGRTASHYYIKYNTIETFNELFDAHKTEGDIFAIVSKAEEFDQIKVREEEIEELDALLSNFCELSTPGGVENSYGKINILLQTYISRGEMDSFSLISDSAYVAQNAARIVRALFEIALRKRWPAMTYRLLNLSKVIDKRLWGWASPLRQFSVLPPHILTRLEEKKLTVDKLKDMRKDEIGHILHHVNIGLKVKQCVHQIPSVMMEASIQPITRTVLRVTLSIYPDFTWNDQVISKEAQLLVFTIPIFEPLPSQYYIRAVSDRWLGAEAVCIINFQHLILPERHPPHTELLDLQPLPITALGCKAYEALYNFSHFNPVQTQIFHTLYHTDCNVLLGAPTGSGKTVAAELAIFRVFNKYPTSKAVYIAPLKALVRERMDDWKVRIEEKLGKKVIELTGDVTPDMKSIAKADLIVTTPEKWDGVSRSWQNRSYVQQVTILIIDEIHLLGEERGPVLEVIVSRTNFISSHTEKPVRIVGLSTALANARDLADWLNIKQMGLFNFRPSVRPVPLEVHIQGFPGQHYCPRMASMNKPAFQAIRSHSPAKPVLIFVSSRRQTRLTALELIAFLATEEDPKQWLNMDEREMENIIATVRDSNLKLTLAFGIGMHHAGLHERDRKTVEELFVNCKVQVLIATSTLAWGVNFPAHLVIIKGTEYYDGKTRRYVDFPITDVLQMMGRAGRPQFDDQGKAVILVHDIKKDFYKKFLYEPFPVESSLLGVLSDHLNAEIAGGTITSKQDALDYITWTYFFRRLIMNPSYYNLGDVSHDSVNKFLSHLIEKSLIELELSHCIEIGEDNRSIEPLTYGRIASYYYLKHQTVKMFKDRLKPECSTEELLSILSDAEEYTDLPVRHNEDHMNSELAKCLPIELNPHSFDSPHTKAHLLLQAHLSRAMLPCPDYDTDTKTVLDQALRVCQAMLDVAANQGWLVTVLNITNLIQMVIQGRWLKDSSLLTLPNIENHHLHLFKKWKPVMKGPHARGRTSIECLPELIQACGGKDHVFSSMVESELHAAKTKQAWNFLSHLPVINVGISVKGSWDDLVEGHNELCVSTLTADKRDDNKWIKLHADQEYVLQVSLQRVHFGFHKGKPESCAVTPRFPKSKDEGWFLILGEVDKRELIALKRVGYIRNHHVASLSFYTPEIPGRYIYTLYFMSDCYLGLDQQYDIYLNVTQASLSAQVNTKVSDALTDLALK</sequence>
<dbReference type="Gene3D" id="3.40.50.300">
    <property type="entry name" value="P-loop containing nucleotide triphosphate hydrolases"/>
    <property type="match status" value="4"/>
</dbReference>
<dbReference type="InterPro" id="IPR036390">
    <property type="entry name" value="WH_DNA-bd_sf"/>
</dbReference>
<dbReference type="InterPro" id="IPR003593">
    <property type="entry name" value="AAA+_ATPase"/>
</dbReference>
<keyword evidence="7" id="KW-0547">Nucleotide-binding</keyword>
<reference evidence="21" key="2">
    <citation type="submission" date="2019-01" db="EMBL/GenBank/DDBJ databases">
        <authorList>
            <person name="Graves T."/>
            <person name="Eichler E.E."/>
            <person name="Wilson R.K."/>
        </authorList>
    </citation>
    <scope>NUCLEOTIDE SEQUENCE [LARGE SCALE GENOMIC DNA]</scope>
    <source>
        <strain evidence="21">17573</strain>
    </source>
</reference>
<evidence type="ECO:0000256" key="14">
    <source>
        <dbReference type="ARBA" id="ARBA00023242"/>
    </source>
</evidence>
<evidence type="ECO:0000313" key="21">
    <source>
        <dbReference type="Ensembl" id="ENSMMUP00000029338.4"/>
    </source>
</evidence>
<dbReference type="InterPro" id="IPR058856">
    <property type="entry name" value="ASCC3_N"/>
</dbReference>
<dbReference type="FunFam" id="3.40.50.300:FF:000198">
    <property type="entry name" value="Activating signal cointegrator 1 complex subunit"/>
    <property type="match status" value="1"/>
</dbReference>
<dbReference type="PROSITE" id="PS51192">
    <property type="entry name" value="HELICASE_ATP_BIND_1"/>
    <property type="match status" value="2"/>
</dbReference>
<comment type="subcellular location">
    <subcellularLocation>
        <location evidence="2">Cytoplasm</location>
        <location evidence="2">Cytosol</location>
    </subcellularLocation>
    <subcellularLocation>
        <location evidence="1">Nucleus speckle</location>
    </subcellularLocation>
</comment>
<dbReference type="CDD" id="cd18022">
    <property type="entry name" value="DEXHc_ASCC3_2"/>
    <property type="match status" value="1"/>
</dbReference>
<dbReference type="Bgee" id="ENSMMUG00000022287">
    <property type="expression patterns" value="Expressed in spermatid and 23 other cell types or tissues"/>
</dbReference>
<keyword evidence="11" id="KW-0067">ATP-binding</keyword>
<proteinExistence type="inferred from homology"/>
<dbReference type="Gene3D" id="1.10.10.10">
    <property type="entry name" value="Winged helix-like DNA-binding domain superfamily/Winged helix DNA-binding domain"/>
    <property type="match status" value="2"/>
</dbReference>
<evidence type="ECO:0000256" key="18">
    <source>
        <dbReference type="ARBA" id="ARBA00057259"/>
    </source>
</evidence>
<dbReference type="GO" id="GO:0016607">
    <property type="term" value="C:nuclear speck"/>
    <property type="evidence" value="ECO:0007669"/>
    <property type="project" value="UniProtKB-SubCell"/>
</dbReference>
<dbReference type="Pfam" id="PF02889">
    <property type="entry name" value="Sec63"/>
    <property type="match status" value="2"/>
</dbReference>
<reference evidence="21" key="3">
    <citation type="submission" date="2025-08" db="UniProtKB">
        <authorList>
            <consortium name="Ensembl"/>
        </authorList>
    </citation>
    <scope>IDENTIFICATION</scope>
    <source>
        <strain evidence="21">17573</strain>
    </source>
</reference>
<dbReference type="GO" id="GO:0180022">
    <property type="term" value="C:RQC-trigger complex"/>
    <property type="evidence" value="ECO:0007669"/>
    <property type="project" value="UniProtKB-ARBA"/>
</dbReference>
<dbReference type="Gene3D" id="1.10.3380.10">
    <property type="entry name" value="Sec63 N-terminal domain-like domain"/>
    <property type="match status" value="2"/>
</dbReference>
<evidence type="ECO:0000256" key="7">
    <source>
        <dbReference type="ARBA" id="ARBA00022741"/>
    </source>
</evidence>
<evidence type="ECO:0000256" key="8">
    <source>
        <dbReference type="ARBA" id="ARBA00022763"/>
    </source>
</evidence>
<evidence type="ECO:0000313" key="22">
    <source>
        <dbReference type="Proteomes" id="UP000006718"/>
    </source>
</evidence>
<keyword evidence="14" id="KW-0539">Nucleus</keyword>
<evidence type="ECO:0000256" key="11">
    <source>
        <dbReference type="ARBA" id="ARBA00022840"/>
    </source>
</evidence>
<comment type="catalytic activity">
    <reaction evidence="17">
        <text>ATP + H2O = ADP + phosphate + H(+)</text>
        <dbReference type="Rhea" id="RHEA:13065"/>
        <dbReference type="ChEBI" id="CHEBI:15377"/>
        <dbReference type="ChEBI" id="CHEBI:15378"/>
        <dbReference type="ChEBI" id="CHEBI:30616"/>
        <dbReference type="ChEBI" id="CHEBI:43474"/>
        <dbReference type="ChEBI" id="CHEBI:456216"/>
        <dbReference type="EC" id="5.6.2.4"/>
    </reaction>
</comment>
<dbReference type="SMR" id="A0A5K1V730"/>
<dbReference type="SUPFAM" id="SSF46785">
    <property type="entry name" value="Winged helix' DNA-binding domain"/>
    <property type="match status" value="2"/>
</dbReference>
<dbReference type="InterPro" id="IPR014756">
    <property type="entry name" value="Ig_E-set"/>
</dbReference>
<dbReference type="GO" id="GO:0006281">
    <property type="term" value="P:DNA repair"/>
    <property type="evidence" value="ECO:0007669"/>
    <property type="project" value="UniProtKB-KW"/>
</dbReference>
<dbReference type="FunFam" id="1.10.150.20:FF:000028">
    <property type="entry name" value="activating signal cointegrator 1 complex subunit 3"/>
    <property type="match status" value="1"/>
</dbReference>
<dbReference type="InterPro" id="IPR050474">
    <property type="entry name" value="Hel308_SKI2-like"/>
</dbReference>
<dbReference type="GO" id="GO:0016787">
    <property type="term" value="F:hydrolase activity"/>
    <property type="evidence" value="ECO:0007669"/>
    <property type="project" value="UniProtKB-KW"/>
</dbReference>
<dbReference type="InterPro" id="IPR035892">
    <property type="entry name" value="C2_domain_sf"/>
</dbReference>
<dbReference type="FunFam" id="1.10.10.10:FF:000024">
    <property type="entry name" value="U5 small nuclear ribonucleoprotein helicase"/>
    <property type="match status" value="1"/>
</dbReference>
<dbReference type="Pfam" id="PF00271">
    <property type="entry name" value="Helicase_C"/>
    <property type="match status" value="2"/>
</dbReference>
<evidence type="ECO:0000256" key="17">
    <source>
        <dbReference type="ARBA" id="ARBA00048988"/>
    </source>
</evidence>
<dbReference type="FunFam" id="3.40.50.300:FF:000062">
    <property type="entry name" value="U5 small nuclear ribonucleoprotein helicase"/>
    <property type="match status" value="1"/>
</dbReference>
<dbReference type="FunFam" id="1.10.3380.10:FF:000001">
    <property type="entry name" value="U5 small nuclear ribonucleoprotein helicase"/>
    <property type="match status" value="1"/>
</dbReference>
<organism evidence="21 22">
    <name type="scientific">Macaca mulatta</name>
    <name type="common">Rhesus macaque</name>
    <dbReference type="NCBI Taxonomy" id="9544"/>
    <lineage>
        <taxon>Eukaryota</taxon>
        <taxon>Metazoa</taxon>
        <taxon>Chordata</taxon>
        <taxon>Craniata</taxon>
        <taxon>Vertebrata</taxon>
        <taxon>Euteleostomi</taxon>
        <taxon>Mammalia</taxon>
        <taxon>Eutheria</taxon>
        <taxon>Euarchontoglires</taxon>
        <taxon>Primates</taxon>
        <taxon>Haplorrhini</taxon>
        <taxon>Catarrhini</taxon>
        <taxon>Cercopithecidae</taxon>
        <taxon>Cercopithecinae</taxon>
        <taxon>Macaca</taxon>
    </lineage>
</organism>
<evidence type="ECO:0000256" key="9">
    <source>
        <dbReference type="ARBA" id="ARBA00022801"/>
    </source>
</evidence>
<dbReference type="InterPro" id="IPR011545">
    <property type="entry name" value="DEAD/DEAH_box_helicase_dom"/>
</dbReference>
<reference evidence="21" key="4">
    <citation type="submission" date="2025-09" db="UniProtKB">
        <authorList>
            <consortium name="Ensembl"/>
        </authorList>
    </citation>
    <scope>IDENTIFICATION</scope>
    <source>
        <strain evidence="21">17573</strain>
    </source>
</reference>
<dbReference type="SMART" id="SM00382">
    <property type="entry name" value="AAA"/>
    <property type="match status" value="2"/>
</dbReference>